<dbReference type="GeneID" id="43166238"/>
<feature type="compositionally biased region" description="Basic and acidic residues" evidence="1">
    <location>
        <begin position="59"/>
        <end position="70"/>
    </location>
</feature>
<organism evidence="2 3">
    <name type="scientific">Duganella zoogloeoides</name>
    <dbReference type="NCBI Taxonomy" id="75659"/>
    <lineage>
        <taxon>Bacteria</taxon>
        <taxon>Pseudomonadati</taxon>
        <taxon>Pseudomonadota</taxon>
        <taxon>Betaproteobacteria</taxon>
        <taxon>Burkholderiales</taxon>
        <taxon>Oxalobacteraceae</taxon>
        <taxon>Telluria group</taxon>
        <taxon>Duganella</taxon>
    </lineage>
</organism>
<protein>
    <submittedName>
        <fullName evidence="2">Uncharacterized protein</fullName>
    </submittedName>
</protein>
<proteinExistence type="predicted"/>
<dbReference type="Proteomes" id="UP001326110">
    <property type="component" value="Chromosome"/>
</dbReference>
<sequence length="70" mass="7309">MANKALATRQKKQIAPTRVPPSPPPRNPVAVAAKARAGGAGPHAKPQSTERQAAKRLLAKIDPKADPDQA</sequence>
<accession>A0ABZ0XXD3</accession>
<evidence type="ECO:0000256" key="1">
    <source>
        <dbReference type="SAM" id="MobiDB-lite"/>
    </source>
</evidence>
<gene>
    <name evidence="2" type="ORF">SR858_24935</name>
</gene>
<feature type="compositionally biased region" description="Pro residues" evidence="1">
    <location>
        <begin position="18"/>
        <end position="27"/>
    </location>
</feature>
<evidence type="ECO:0000313" key="3">
    <source>
        <dbReference type="Proteomes" id="UP001326110"/>
    </source>
</evidence>
<feature type="region of interest" description="Disordered" evidence="1">
    <location>
        <begin position="1"/>
        <end position="70"/>
    </location>
</feature>
<keyword evidence="3" id="KW-1185">Reference proteome</keyword>
<evidence type="ECO:0000313" key="2">
    <source>
        <dbReference type="EMBL" id="WQH04251.1"/>
    </source>
</evidence>
<dbReference type="EMBL" id="CP140152">
    <property type="protein sequence ID" value="WQH04251.1"/>
    <property type="molecule type" value="Genomic_DNA"/>
</dbReference>
<name>A0ABZ0XXD3_9BURK</name>
<dbReference type="RefSeq" id="WP_019924720.1">
    <property type="nucleotide sequence ID" value="NZ_CP140152.1"/>
</dbReference>
<reference evidence="2 3" key="1">
    <citation type="submission" date="2023-11" db="EMBL/GenBank/DDBJ databases">
        <title>MicrobeMod: A computational toolkit for identifying prokaryotic methylation and restriction-modification with nanopore sequencing.</title>
        <authorList>
            <person name="Crits-Christoph A."/>
            <person name="Kang S.C."/>
            <person name="Lee H."/>
            <person name="Ostrov N."/>
        </authorList>
    </citation>
    <scope>NUCLEOTIDE SEQUENCE [LARGE SCALE GENOMIC DNA]</scope>
    <source>
        <strain evidence="2 3">ATCC 25935</strain>
    </source>
</reference>
<feature type="compositionally biased region" description="Low complexity" evidence="1">
    <location>
        <begin position="28"/>
        <end position="37"/>
    </location>
</feature>